<reference evidence="1 2" key="1">
    <citation type="submission" date="2016-08" db="EMBL/GenBank/DDBJ databases">
        <title>The complete genome of Streptomyces subrutilus 10-1-1.</title>
        <authorList>
            <person name="Chen X."/>
        </authorList>
    </citation>
    <scope>NUCLEOTIDE SEQUENCE [LARGE SCALE GENOMIC DNA]</scope>
    <source>
        <strain evidence="1 2">10-1-1</strain>
    </source>
</reference>
<dbReference type="RefSeq" id="WP_069919149.1">
    <property type="nucleotide sequence ID" value="NZ_MEHK01000001.1"/>
</dbReference>
<sequence length="170" mass="18616">MREQQEASEDAVMTRIGQAVILLHAGDREEARNRLGAIWSEIGEEGDRLHRCTLAHYMADAQDDPAEELAWDLRALTAAEALRDGPPASREQDPAMRAFYPSLHLSLAADYVKLHRPDAARAHLARARAATGALSDDGYGNGVRAAIARLERRLATEPGTGPRPFPEQSL</sequence>
<dbReference type="STRING" id="36818.BGK67_06245"/>
<keyword evidence="2" id="KW-1185">Reference proteome</keyword>
<accession>A0A1E5PNG4</accession>
<proteinExistence type="predicted"/>
<dbReference type="AlphaFoldDB" id="A0A1E5PNG4"/>
<organism evidence="1 2">
    <name type="scientific">Streptomyces subrutilus</name>
    <dbReference type="NCBI Taxonomy" id="36818"/>
    <lineage>
        <taxon>Bacteria</taxon>
        <taxon>Bacillati</taxon>
        <taxon>Actinomycetota</taxon>
        <taxon>Actinomycetes</taxon>
        <taxon>Kitasatosporales</taxon>
        <taxon>Streptomycetaceae</taxon>
        <taxon>Streptomyces</taxon>
    </lineage>
</organism>
<name>A0A1E5PNG4_9ACTN</name>
<comment type="caution">
    <text evidence="1">The sequence shown here is derived from an EMBL/GenBank/DDBJ whole genome shotgun (WGS) entry which is preliminary data.</text>
</comment>
<dbReference type="EMBL" id="MEHK01000001">
    <property type="protein sequence ID" value="OEJ31003.1"/>
    <property type="molecule type" value="Genomic_DNA"/>
</dbReference>
<dbReference type="Proteomes" id="UP000095705">
    <property type="component" value="Unassembled WGS sequence"/>
</dbReference>
<evidence type="ECO:0000313" key="2">
    <source>
        <dbReference type="Proteomes" id="UP000095705"/>
    </source>
</evidence>
<evidence type="ECO:0008006" key="3">
    <source>
        <dbReference type="Google" id="ProtNLM"/>
    </source>
</evidence>
<gene>
    <name evidence="1" type="ORF">BGK67_06245</name>
</gene>
<evidence type="ECO:0000313" key="1">
    <source>
        <dbReference type="EMBL" id="OEJ31003.1"/>
    </source>
</evidence>
<dbReference type="OrthoDB" id="8450665at2"/>
<protein>
    <recommendedName>
        <fullName evidence="3">Tetratricopeptide repeat protein</fullName>
    </recommendedName>
</protein>